<evidence type="ECO:0000256" key="3">
    <source>
        <dbReference type="ARBA" id="ARBA00022692"/>
    </source>
</evidence>
<evidence type="ECO:0000256" key="7">
    <source>
        <dbReference type="ARBA" id="ARBA00023136"/>
    </source>
</evidence>
<keyword evidence="3" id="KW-0812">Transmembrane</keyword>
<dbReference type="PRINTS" id="PR00248">
    <property type="entry name" value="GPCRMGR"/>
</dbReference>
<evidence type="ECO:0000256" key="1">
    <source>
        <dbReference type="ARBA" id="ARBA00004651"/>
    </source>
</evidence>
<dbReference type="PANTHER" id="PTHR24061">
    <property type="entry name" value="CALCIUM-SENSING RECEPTOR-RELATED"/>
    <property type="match status" value="1"/>
</dbReference>
<evidence type="ECO:0000256" key="2">
    <source>
        <dbReference type="ARBA" id="ARBA00022475"/>
    </source>
</evidence>
<evidence type="ECO:0000259" key="11">
    <source>
        <dbReference type="Pfam" id="PF01094"/>
    </source>
</evidence>
<proteinExistence type="predicted"/>
<dbReference type="Gene3D" id="3.40.50.2300">
    <property type="match status" value="2"/>
</dbReference>
<evidence type="ECO:0000256" key="6">
    <source>
        <dbReference type="ARBA" id="ARBA00023040"/>
    </source>
</evidence>
<keyword evidence="6" id="KW-0297">G-protein coupled receptor</keyword>
<keyword evidence="9" id="KW-0325">Glycoprotein</keyword>
<keyword evidence="2" id="KW-1003">Cell membrane</keyword>
<dbReference type="AlphaFoldDB" id="A0AAV7L2G3"/>
<evidence type="ECO:0000313" key="12">
    <source>
        <dbReference type="EMBL" id="KAJ1084484.1"/>
    </source>
</evidence>
<organism evidence="12 13">
    <name type="scientific">Pleurodeles waltl</name>
    <name type="common">Iberian ribbed newt</name>
    <dbReference type="NCBI Taxonomy" id="8319"/>
    <lineage>
        <taxon>Eukaryota</taxon>
        <taxon>Metazoa</taxon>
        <taxon>Chordata</taxon>
        <taxon>Craniata</taxon>
        <taxon>Vertebrata</taxon>
        <taxon>Euteleostomi</taxon>
        <taxon>Amphibia</taxon>
        <taxon>Batrachia</taxon>
        <taxon>Caudata</taxon>
        <taxon>Salamandroidea</taxon>
        <taxon>Salamandridae</taxon>
        <taxon>Pleurodelinae</taxon>
        <taxon>Pleurodeles</taxon>
    </lineage>
</organism>
<comment type="caution">
    <text evidence="12">The sequence shown here is derived from an EMBL/GenBank/DDBJ whole genome shotgun (WGS) entry which is preliminary data.</text>
</comment>
<comment type="subcellular location">
    <subcellularLocation>
        <location evidence="1">Cell membrane</location>
        <topology evidence="1">Multi-pass membrane protein</topology>
    </subcellularLocation>
</comment>
<keyword evidence="5" id="KW-1133">Transmembrane helix</keyword>
<dbReference type="SUPFAM" id="SSF53822">
    <property type="entry name" value="Periplasmic binding protein-like I"/>
    <property type="match status" value="1"/>
</dbReference>
<keyword evidence="13" id="KW-1185">Reference proteome</keyword>
<dbReference type="InterPro" id="IPR001828">
    <property type="entry name" value="ANF_lig-bd_rcpt"/>
</dbReference>
<dbReference type="EMBL" id="JANPWB010000016">
    <property type="protein sequence ID" value="KAJ1084484.1"/>
    <property type="molecule type" value="Genomic_DNA"/>
</dbReference>
<dbReference type="GO" id="GO:0004930">
    <property type="term" value="F:G protein-coupled receptor activity"/>
    <property type="evidence" value="ECO:0007669"/>
    <property type="project" value="UniProtKB-KW"/>
</dbReference>
<dbReference type="PANTHER" id="PTHR24061:SF0">
    <property type="entry name" value="C-FAMILY ODORANT RECEPTOR OLFCT1"/>
    <property type="match status" value="1"/>
</dbReference>
<dbReference type="Pfam" id="PF01094">
    <property type="entry name" value="ANF_receptor"/>
    <property type="match status" value="1"/>
</dbReference>
<keyword evidence="10" id="KW-0807">Transducer</keyword>
<accession>A0AAV7L2G3</accession>
<dbReference type="FunFam" id="3.40.50.2300:FF:000016">
    <property type="entry name" value="Taste 1 receptor member 2"/>
    <property type="match status" value="1"/>
</dbReference>
<keyword evidence="7" id="KW-0472">Membrane</keyword>
<gene>
    <name evidence="12" type="ORF">NDU88_004631</name>
</gene>
<evidence type="ECO:0000256" key="4">
    <source>
        <dbReference type="ARBA" id="ARBA00022729"/>
    </source>
</evidence>
<keyword evidence="8" id="KW-0675">Receptor</keyword>
<dbReference type="GO" id="GO:0005886">
    <property type="term" value="C:plasma membrane"/>
    <property type="evidence" value="ECO:0007669"/>
    <property type="project" value="UniProtKB-SubCell"/>
</dbReference>
<evidence type="ECO:0000256" key="10">
    <source>
        <dbReference type="ARBA" id="ARBA00023224"/>
    </source>
</evidence>
<dbReference type="InterPro" id="IPR000068">
    <property type="entry name" value="GPCR_3_Ca_sens_rcpt-rel"/>
</dbReference>
<protein>
    <recommendedName>
        <fullName evidence="11">Receptor ligand binding region domain-containing protein</fullName>
    </recommendedName>
</protein>
<feature type="domain" description="Receptor ligand binding region" evidence="11">
    <location>
        <begin position="105"/>
        <end position="505"/>
    </location>
</feature>
<keyword evidence="4" id="KW-0732">Signal</keyword>
<dbReference type="InterPro" id="IPR000337">
    <property type="entry name" value="GPCR_3"/>
</dbReference>
<reference evidence="12" key="1">
    <citation type="journal article" date="2022" name="bioRxiv">
        <title>Sequencing and chromosome-scale assembly of the giantPleurodeles waltlgenome.</title>
        <authorList>
            <person name="Brown T."/>
            <person name="Elewa A."/>
            <person name="Iarovenko S."/>
            <person name="Subramanian E."/>
            <person name="Araus A.J."/>
            <person name="Petzold A."/>
            <person name="Susuki M."/>
            <person name="Suzuki K.-i.T."/>
            <person name="Hayashi T."/>
            <person name="Toyoda A."/>
            <person name="Oliveira C."/>
            <person name="Osipova E."/>
            <person name="Leigh N.D."/>
            <person name="Simon A."/>
            <person name="Yun M.H."/>
        </authorList>
    </citation>
    <scope>NUCLEOTIDE SEQUENCE</scope>
    <source>
        <strain evidence="12">20211129_DDA</strain>
        <tissue evidence="12">Liver</tissue>
    </source>
</reference>
<name>A0AAV7L2G3_PLEWA</name>
<sequence>MHHLETVEKAGRIRRYNVAGSHLATLLWFCRRPGAVSGRSLVEGEELNKRTAFFMSRHKKHMAVCDRELKRNSEFSKMVSRVAQEKGGMNVVVLGEQFKSPLYQRLLAMIFAIEEINQNPVLLPDATLGFWMYDSCGVVGRTLRGALWMLTGREDIIPQYHCQKTLPPAAIIGDAASLASIPLARVLGLHRQPQISYGSTVSLLSDKQQFPSFLRTVPSDEYQSRVLADLIGHFGWTWVGIVAEESDYGQLGSQILKEELGRYSACAAFHVGLPVVYSERKINHVINVIKQSRAKVVVSFSNMESILPLLKEAARLNLTGKVWIASEGWPGLEKFSDSEFHKVLNGSLRLIIQKSLLPGFRNFMLGIRPSHSPSDIFMRSFWEEVFGCQWPTNKTKRTSTDLKHCYGTEELAGRNITFLDETKFNNAATAYKAVYAVAHALHNLRACGDGEGPFQNKSCADRDHFESWQLLYYVRNVNFRSTAGDKVFFDSNGNPPPGYEIENWKITAEGAAENVVVGTYKPGHTSEPVLTLNNSLIQLGGYEQVTGQAYA</sequence>
<evidence type="ECO:0000313" key="13">
    <source>
        <dbReference type="Proteomes" id="UP001066276"/>
    </source>
</evidence>
<dbReference type="PRINTS" id="PR00592">
    <property type="entry name" value="CASENSINGR"/>
</dbReference>
<dbReference type="InterPro" id="IPR028082">
    <property type="entry name" value="Peripla_BP_I"/>
</dbReference>
<evidence type="ECO:0000256" key="9">
    <source>
        <dbReference type="ARBA" id="ARBA00023180"/>
    </source>
</evidence>
<dbReference type="Proteomes" id="UP001066276">
    <property type="component" value="Chromosome 12"/>
</dbReference>
<evidence type="ECO:0000256" key="5">
    <source>
        <dbReference type="ARBA" id="ARBA00022989"/>
    </source>
</evidence>
<evidence type="ECO:0000256" key="8">
    <source>
        <dbReference type="ARBA" id="ARBA00023170"/>
    </source>
</evidence>